<sequence length="472" mass="50892">MYNRGHEPMRADRGQDQVMAAEDQHFEQFAGHPKGVYYLAFTEMWERFSFYGMSALLTLYMVKELLPLHGGKVLGLAALRHGLSFNGPMSDVAFASIIYGWYAGLVYFTPIIGGWVADRILGPKKTVLIGVLLMAAGHAAMSFYETFVIALALLIMGSGFLKGNISAQVGTLYPREDESRRSQGYTIFATGINIGAASGPVTTGLVAAIWGFHTGFAVAAVLMLVAMVGYILGQRHLPDAKPVATARDKAPPLTPAERRRVAVLIFVIALTFPAEITYPMVWSIGILWVDQWVNLATPLGTVPSSWFAGMDSFGSILAAPILVALWSWQAKRGQEPANVTKQGIGTAIVSFAALLFAFANFGVTQPHGVGAFWAVAGWLIMGLGWMYYWPTTMAIVSKAAPPRVASTLMGVAFLSPFAAHVTAGWVGSYFDTMSPSAFWTMDAAIGVVGATVILLLRKPLIRELDGAPEAAR</sequence>
<evidence type="ECO:0008006" key="10">
    <source>
        <dbReference type="Google" id="ProtNLM"/>
    </source>
</evidence>
<dbReference type="STRING" id="1117702.AQZ52_13820"/>
<keyword evidence="6 7" id="KW-0472">Membrane</keyword>
<protein>
    <recommendedName>
        <fullName evidence="10">Major facilitator superfamily (MFS) profile domain-containing protein</fullName>
    </recommendedName>
</protein>
<gene>
    <name evidence="8" type="ORF">AQZ52_13820</name>
</gene>
<evidence type="ECO:0000256" key="7">
    <source>
        <dbReference type="SAM" id="Phobius"/>
    </source>
</evidence>
<name>A0A117UU36_9SPHN</name>
<dbReference type="InterPro" id="IPR011701">
    <property type="entry name" value="MFS"/>
</dbReference>
<dbReference type="GO" id="GO:0005886">
    <property type="term" value="C:plasma membrane"/>
    <property type="evidence" value="ECO:0007669"/>
    <property type="project" value="UniProtKB-SubCell"/>
</dbReference>
<evidence type="ECO:0000256" key="2">
    <source>
        <dbReference type="ARBA" id="ARBA00022448"/>
    </source>
</evidence>
<keyword evidence="4 7" id="KW-0812">Transmembrane</keyword>
<dbReference type="InterPro" id="IPR036259">
    <property type="entry name" value="MFS_trans_sf"/>
</dbReference>
<dbReference type="PROSITE" id="PS01022">
    <property type="entry name" value="PTR2_1"/>
    <property type="match status" value="1"/>
</dbReference>
<evidence type="ECO:0000256" key="3">
    <source>
        <dbReference type="ARBA" id="ARBA00022475"/>
    </source>
</evidence>
<evidence type="ECO:0000256" key="4">
    <source>
        <dbReference type="ARBA" id="ARBA00022692"/>
    </source>
</evidence>
<feature type="transmembrane region" description="Helical" evidence="7">
    <location>
        <begin position="185"/>
        <end position="210"/>
    </location>
</feature>
<dbReference type="OrthoDB" id="9772725at2"/>
<dbReference type="GO" id="GO:1904680">
    <property type="term" value="F:peptide transmembrane transporter activity"/>
    <property type="evidence" value="ECO:0007669"/>
    <property type="project" value="InterPro"/>
</dbReference>
<feature type="transmembrane region" description="Helical" evidence="7">
    <location>
        <begin position="344"/>
        <end position="363"/>
    </location>
</feature>
<evidence type="ECO:0000313" key="9">
    <source>
        <dbReference type="Proteomes" id="UP000058012"/>
    </source>
</evidence>
<dbReference type="Proteomes" id="UP000058012">
    <property type="component" value="Unassembled WGS sequence"/>
</dbReference>
<dbReference type="CDD" id="cd17346">
    <property type="entry name" value="MFS_DtpA_like"/>
    <property type="match status" value="1"/>
</dbReference>
<feature type="transmembrane region" description="Helical" evidence="7">
    <location>
        <begin position="150"/>
        <end position="173"/>
    </location>
</feature>
<feature type="transmembrane region" description="Helical" evidence="7">
    <location>
        <begin position="216"/>
        <end position="233"/>
    </location>
</feature>
<dbReference type="InterPro" id="IPR018456">
    <property type="entry name" value="PTR2_symporter_CS"/>
</dbReference>
<evidence type="ECO:0000256" key="1">
    <source>
        <dbReference type="ARBA" id="ARBA00004651"/>
    </source>
</evidence>
<comment type="caution">
    <text evidence="8">The sequence shown here is derived from an EMBL/GenBank/DDBJ whole genome shotgun (WGS) entry which is preliminary data.</text>
</comment>
<dbReference type="NCBIfam" id="TIGR00924">
    <property type="entry name" value="yjdL_sub1_fam"/>
    <property type="match status" value="1"/>
</dbReference>
<accession>A0A117UU36</accession>
<evidence type="ECO:0000256" key="5">
    <source>
        <dbReference type="ARBA" id="ARBA00022989"/>
    </source>
</evidence>
<keyword evidence="5 7" id="KW-1133">Transmembrane helix</keyword>
<evidence type="ECO:0000256" key="6">
    <source>
        <dbReference type="ARBA" id="ARBA00023136"/>
    </source>
</evidence>
<dbReference type="GO" id="GO:0006857">
    <property type="term" value="P:oligopeptide transport"/>
    <property type="evidence" value="ECO:0007669"/>
    <property type="project" value="InterPro"/>
</dbReference>
<dbReference type="InterPro" id="IPR050171">
    <property type="entry name" value="MFS_Transporters"/>
</dbReference>
<dbReference type="AlphaFoldDB" id="A0A117UU36"/>
<dbReference type="EMBL" id="LLZS01000008">
    <property type="protein sequence ID" value="KUR70890.1"/>
    <property type="molecule type" value="Genomic_DNA"/>
</dbReference>
<dbReference type="Pfam" id="PF07690">
    <property type="entry name" value="MFS_1"/>
    <property type="match status" value="1"/>
</dbReference>
<keyword evidence="2" id="KW-0813">Transport</keyword>
<organism evidence="8 9">
    <name type="scientific">Novosphingobium fuchskuhlense</name>
    <dbReference type="NCBI Taxonomy" id="1117702"/>
    <lineage>
        <taxon>Bacteria</taxon>
        <taxon>Pseudomonadati</taxon>
        <taxon>Pseudomonadota</taxon>
        <taxon>Alphaproteobacteria</taxon>
        <taxon>Sphingomonadales</taxon>
        <taxon>Sphingomonadaceae</taxon>
        <taxon>Novosphingobium</taxon>
    </lineage>
</organism>
<reference evidence="8 9" key="1">
    <citation type="submission" date="2015-10" db="EMBL/GenBank/DDBJ databases">
        <title>Draft genome sequence of Novosphingobium fuchskuhlense DSM 25065 isolated from a surface water sample of the southwest basin of Lake Grosse Fuchskuhle.</title>
        <authorList>
            <person name="Ruckert C."/>
            <person name="Winkler A."/>
            <person name="Glaeser J."/>
            <person name="Grossart H.-P."/>
            <person name="Kalinowski J."/>
            <person name="Glaeser S."/>
        </authorList>
    </citation>
    <scope>NUCLEOTIDE SEQUENCE [LARGE SCALE GENOMIC DNA]</scope>
    <source>
        <strain evidence="8 9">FNE08-7</strain>
    </source>
</reference>
<keyword evidence="3" id="KW-1003">Cell membrane</keyword>
<comment type="subcellular location">
    <subcellularLocation>
        <location evidence="1">Cell membrane</location>
        <topology evidence="1">Multi-pass membrane protein</topology>
    </subcellularLocation>
</comment>
<feature type="transmembrane region" description="Helical" evidence="7">
    <location>
        <begin position="369"/>
        <end position="388"/>
    </location>
</feature>
<keyword evidence="9" id="KW-1185">Reference proteome</keyword>
<feature type="transmembrane region" description="Helical" evidence="7">
    <location>
        <begin position="436"/>
        <end position="456"/>
    </location>
</feature>
<feature type="transmembrane region" description="Helical" evidence="7">
    <location>
        <begin position="408"/>
        <end position="430"/>
    </location>
</feature>
<feature type="transmembrane region" description="Helical" evidence="7">
    <location>
        <begin position="306"/>
        <end position="328"/>
    </location>
</feature>
<evidence type="ECO:0000313" key="8">
    <source>
        <dbReference type="EMBL" id="KUR70890.1"/>
    </source>
</evidence>
<dbReference type="Gene3D" id="1.20.1250.20">
    <property type="entry name" value="MFS general substrate transporter like domains"/>
    <property type="match status" value="2"/>
</dbReference>
<dbReference type="InterPro" id="IPR005279">
    <property type="entry name" value="Dipep/tripep_permease"/>
</dbReference>
<feature type="transmembrane region" description="Helical" evidence="7">
    <location>
        <begin position="261"/>
        <end position="286"/>
    </location>
</feature>
<feature type="transmembrane region" description="Helical" evidence="7">
    <location>
        <begin position="92"/>
        <end position="115"/>
    </location>
</feature>
<dbReference type="PANTHER" id="PTHR23517">
    <property type="entry name" value="RESISTANCE PROTEIN MDTM, PUTATIVE-RELATED-RELATED"/>
    <property type="match status" value="1"/>
</dbReference>
<proteinExistence type="predicted"/>
<dbReference type="SUPFAM" id="SSF103473">
    <property type="entry name" value="MFS general substrate transporter"/>
    <property type="match status" value="1"/>
</dbReference>
<dbReference type="PANTHER" id="PTHR23517:SF15">
    <property type="entry name" value="PROTON-DEPENDENT OLIGOPEPTIDE FAMILY TRANSPORT PROTEIN"/>
    <property type="match status" value="1"/>
</dbReference>